<gene>
    <name evidence="7" type="ORF">I4641_23305</name>
</gene>
<accession>A0A964BU62</accession>
<dbReference type="Pfam" id="PF04932">
    <property type="entry name" value="Wzy_C"/>
    <property type="match status" value="1"/>
</dbReference>
<keyword evidence="8" id="KW-1185">Reference proteome</keyword>
<evidence type="ECO:0000256" key="3">
    <source>
        <dbReference type="ARBA" id="ARBA00022989"/>
    </source>
</evidence>
<dbReference type="GO" id="GO:0016874">
    <property type="term" value="F:ligase activity"/>
    <property type="evidence" value="ECO:0007669"/>
    <property type="project" value="UniProtKB-KW"/>
</dbReference>
<proteinExistence type="predicted"/>
<feature type="transmembrane region" description="Helical" evidence="5">
    <location>
        <begin position="334"/>
        <end position="355"/>
    </location>
</feature>
<dbReference type="AlphaFoldDB" id="A0A964BU62"/>
<feature type="transmembrane region" description="Helical" evidence="5">
    <location>
        <begin position="170"/>
        <end position="187"/>
    </location>
</feature>
<dbReference type="InterPro" id="IPR007016">
    <property type="entry name" value="O-antigen_ligase-rel_domated"/>
</dbReference>
<dbReference type="RefSeq" id="WP_229642964.1">
    <property type="nucleotide sequence ID" value="NZ_JADWDC010000126.1"/>
</dbReference>
<evidence type="ECO:0000313" key="8">
    <source>
        <dbReference type="Proteomes" id="UP000729733"/>
    </source>
</evidence>
<feature type="transmembrane region" description="Helical" evidence="5">
    <location>
        <begin position="73"/>
        <end position="91"/>
    </location>
</feature>
<feature type="domain" description="O-antigen ligase-related" evidence="6">
    <location>
        <begin position="155"/>
        <end position="306"/>
    </location>
</feature>
<evidence type="ECO:0000256" key="2">
    <source>
        <dbReference type="ARBA" id="ARBA00022692"/>
    </source>
</evidence>
<feature type="transmembrane region" description="Helical" evidence="5">
    <location>
        <begin position="45"/>
        <end position="66"/>
    </location>
</feature>
<keyword evidence="2 5" id="KW-0812">Transmembrane</keyword>
<dbReference type="PANTHER" id="PTHR37422:SF13">
    <property type="entry name" value="LIPOPOLYSACCHARIDE BIOSYNTHESIS PROTEIN PA4999-RELATED"/>
    <property type="match status" value="1"/>
</dbReference>
<evidence type="ECO:0000256" key="1">
    <source>
        <dbReference type="ARBA" id="ARBA00004141"/>
    </source>
</evidence>
<dbReference type="PANTHER" id="PTHR37422">
    <property type="entry name" value="TEICHURONIC ACID BIOSYNTHESIS PROTEIN TUAE"/>
    <property type="match status" value="1"/>
</dbReference>
<protein>
    <submittedName>
        <fullName evidence="7">O-antigen ligase family protein</fullName>
    </submittedName>
</protein>
<evidence type="ECO:0000256" key="4">
    <source>
        <dbReference type="ARBA" id="ARBA00023136"/>
    </source>
</evidence>
<evidence type="ECO:0000259" key="6">
    <source>
        <dbReference type="Pfam" id="PF04932"/>
    </source>
</evidence>
<evidence type="ECO:0000313" key="7">
    <source>
        <dbReference type="EMBL" id="MCC0179869.1"/>
    </source>
</evidence>
<evidence type="ECO:0000256" key="5">
    <source>
        <dbReference type="SAM" id="Phobius"/>
    </source>
</evidence>
<name>A0A964BU62_9CYAN</name>
<dbReference type="Proteomes" id="UP000729733">
    <property type="component" value="Unassembled WGS sequence"/>
</dbReference>
<sequence length="382" mass="43615">MRILFFDGQELSYQQDKSTHLIKIALSIAIAIAMADFYLESRIHFYPVSYYDYLWVAITTLIIKLYPLKKYECDLVCSAISLSPIIVFIFHYARANFQFRNSWGFYNPNGLGIYCAICLPLIICLLISQFCSVDLEITNNHKIINQILSLLGIISLFFCLTMLISSGSRSSLYTSIILIVSILFLHFKTLLKKSIKDDFNCLPIKAIFFYSFAFLGLASILYKLIFAKFVFITRFINITNSTNLYRTYIYQCYWKLGLEKPWSGWGIDKTSALCEQQLKARYGGVNHGHNFILQLFADGGAIVTLLCIATIFYFILIPVMKFLVSYNSLSNSTLYLGISFSSLSILTVSLFQSSFYHYPLFPLWLGLFSGFLGGLQLKGVVN</sequence>
<comment type="caution">
    <text evidence="7">The sequence shown here is derived from an EMBL/GenBank/DDBJ whole genome shotgun (WGS) entry which is preliminary data.</text>
</comment>
<organism evidence="7 8">
    <name type="scientific">Waterburya agarophytonicola KI4</name>
    <dbReference type="NCBI Taxonomy" id="2874699"/>
    <lineage>
        <taxon>Bacteria</taxon>
        <taxon>Bacillati</taxon>
        <taxon>Cyanobacteriota</taxon>
        <taxon>Cyanophyceae</taxon>
        <taxon>Pleurocapsales</taxon>
        <taxon>Hyellaceae</taxon>
        <taxon>Waterburya</taxon>
        <taxon>Waterburya agarophytonicola</taxon>
    </lineage>
</organism>
<feature type="transmembrane region" description="Helical" evidence="5">
    <location>
        <begin position="143"/>
        <end position="164"/>
    </location>
</feature>
<comment type="subcellular location">
    <subcellularLocation>
        <location evidence="1">Membrane</location>
        <topology evidence="1">Multi-pass membrane protein</topology>
    </subcellularLocation>
</comment>
<dbReference type="InterPro" id="IPR051533">
    <property type="entry name" value="WaaL-like"/>
</dbReference>
<feature type="transmembrane region" description="Helical" evidence="5">
    <location>
        <begin position="207"/>
        <end position="225"/>
    </location>
</feature>
<reference evidence="7" key="1">
    <citation type="journal article" date="2021" name="Antonie Van Leeuwenhoek">
        <title>Draft genome and description of Waterburya agarophytonicola gen. nov. sp. nov. (Pleurocapsales, Cyanobacteria): a seaweed symbiont.</title>
        <authorList>
            <person name="Bonthond G."/>
            <person name="Shalygin S."/>
            <person name="Bayer T."/>
            <person name="Weinberger F."/>
        </authorList>
    </citation>
    <scope>NUCLEOTIDE SEQUENCE</scope>
    <source>
        <strain evidence="7">KI4</strain>
    </source>
</reference>
<keyword evidence="4 5" id="KW-0472">Membrane</keyword>
<dbReference type="GO" id="GO:0016020">
    <property type="term" value="C:membrane"/>
    <property type="evidence" value="ECO:0007669"/>
    <property type="project" value="UniProtKB-SubCell"/>
</dbReference>
<feature type="transmembrane region" description="Helical" evidence="5">
    <location>
        <begin position="361"/>
        <end position="381"/>
    </location>
</feature>
<keyword evidence="3 5" id="KW-1133">Transmembrane helix</keyword>
<keyword evidence="7" id="KW-0436">Ligase</keyword>
<feature type="transmembrane region" description="Helical" evidence="5">
    <location>
        <begin position="21"/>
        <end position="39"/>
    </location>
</feature>
<feature type="transmembrane region" description="Helical" evidence="5">
    <location>
        <begin position="111"/>
        <end position="131"/>
    </location>
</feature>
<feature type="transmembrane region" description="Helical" evidence="5">
    <location>
        <begin position="301"/>
        <end position="322"/>
    </location>
</feature>
<dbReference type="EMBL" id="JADWDC010000126">
    <property type="protein sequence ID" value="MCC0179869.1"/>
    <property type="molecule type" value="Genomic_DNA"/>
</dbReference>